<dbReference type="Gene3D" id="1.20.1440.120">
    <property type="entry name" value="Recombination protein O, C-terminal domain"/>
    <property type="match status" value="1"/>
</dbReference>
<protein>
    <recommendedName>
        <fullName evidence="2 7">DNA repair protein RecO</fullName>
    </recommendedName>
    <alternativeName>
        <fullName evidence="6 7">Recombination protein O</fullName>
    </alternativeName>
</protein>
<accession>A0A4R1Q202</accession>
<dbReference type="AlphaFoldDB" id="A0A4R1Q202"/>
<dbReference type="InterPro" id="IPR003717">
    <property type="entry name" value="RecO"/>
</dbReference>
<dbReference type="InterPro" id="IPR012340">
    <property type="entry name" value="NA-bd_OB-fold"/>
</dbReference>
<keyword evidence="3 7" id="KW-0227">DNA damage</keyword>
<comment type="similarity">
    <text evidence="1 7">Belongs to the RecO family.</text>
</comment>
<evidence type="ECO:0000256" key="2">
    <source>
        <dbReference type="ARBA" id="ARBA00021310"/>
    </source>
</evidence>
<proteinExistence type="inferred from homology"/>
<dbReference type="RefSeq" id="WP_132082718.1">
    <property type="nucleotide sequence ID" value="NZ_DAMAKO010000002.1"/>
</dbReference>
<keyword evidence="5 7" id="KW-0234">DNA repair</keyword>
<dbReference type="GO" id="GO:0006302">
    <property type="term" value="P:double-strand break repair"/>
    <property type="evidence" value="ECO:0007669"/>
    <property type="project" value="TreeGrafter"/>
</dbReference>
<dbReference type="PANTHER" id="PTHR33991:SF1">
    <property type="entry name" value="DNA REPAIR PROTEIN RECO"/>
    <property type="match status" value="1"/>
</dbReference>
<dbReference type="HAMAP" id="MF_00201">
    <property type="entry name" value="RecO"/>
    <property type="match status" value="1"/>
</dbReference>
<organism evidence="9 10">
    <name type="scientific">Anaerospora hongkongensis</name>
    <dbReference type="NCBI Taxonomy" id="244830"/>
    <lineage>
        <taxon>Bacteria</taxon>
        <taxon>Bacillati</taxon>
        <taxon>Bacillota</taxon>
        <taxon>Negativicutes</taxon>
        <taxon>Selenomonadales</taxon>
        <taxon>Sporomusaceae</taxon>
        <taxon>Anaerospora</taxon>
    </lineage>
</organism>
<evidence type="ECO:0000259" key="8">
    <source>
        <dbReference type="Pfam" id="PF11967"/>
    </source>
</evidence>
<name>A0A4R1Q202_9FIRM</name>
<comment type="caution">
    <text evidence="9">The sequence shown here is derived from an EMBL/GenBank/DDBJ whole genome shotgun (WGS) entry which is preliminary data.</text>
</comment>
<reference evidence="9 10" key="1">
    <citation type="submission" date="2019-03" db="EMBL/GenBank/DDBJ databases">
        <title>Genomic Encyclopedia of Type Strains, Phase IV (KMG-IV): sequencing the most valuable type-strain genomes for metagenomic binning, comparative biology and taxonomic classification.</title>
        <authorList>
            <person name="Goeker M."/>
        </authorList>
    </citation>
    <scope>NUCLEOTIDE SEQUENCE [LARGE SCALE GENOMIC DNA]</scope>
    <source>
        <strain evidence="9 10">DSM 15969</strain>
    </source>
</reference>
<evidence type="ECO:0000256" key="3">
    <source>
        <dbReference type="ARBA" id="ARBA00022763"/>
    </source>
</evidence>
<evidence type="ECO:0000313" key="10">
    <source>
        <dbReference type="Proteomes" id="UP000295063"/>
    </source>
</evidence>
<evidence type="ECO:0000256" key="4">
    <source>
        <dbReference type="ARBA" id="ARBA00023172"/>
    </source>
</evidence>
<sequence>MNMSRQYVTEAILLAVRDSAHADRMVTLFSREHGKFQAIAHGARQPKSRLGGVLQPFASIRAALVNANGFDTITQCEILHSFREVREDIALLSYASFLSELITELWPERQPDEGVYDLLLTVFRLMPHRNPRIIALAAGWQLVSLAGFHPEYMVCVQCGAAIDQTAGFSCDQGGCICRQCQQEPLPLFGQSAGELMDKLLKLDWKKPDSFCVNARTLQQLENILYSYLEYQLGKPLKSLTFIKQLTRSSAMDKNSQ</sequence>
<dbReference type="NCBIfam" id="TIGR00613">
    <property type="entry name" value="reco"/>
    <property type="match status" value="1"/>
</dbReference>
<evidence type="ECO:0000256" key="1">
    <source>
        <dbReference type="ARBA" id="ARBA00007452"/>
    </source>
</evidence>
<feature type="domain" description="DNA replication/recombination mediator RecO N-terminal" evidence="8">
    <location>
        <begin position="3"/>
        <end position="82"/>
    </location>
</feature>
<dbReference type="SUPFAM" id="SSF57863">
    <property type="entry name" value="ArfGap/RecO-like zinc finger"/>
    <property type="match status" value="1"/>
</dbReference>
<evidence type="ECO:0000256" key="7">
    <source>
        <dbReference type="HAMAP-Rule" id="MF_00201"/>
    </source>
</evidence>
<dbReference type="SUPFAM" id="SSF50249">
    <property type="entry name" value="Nucleic acid-binding proteins"/>
    <property type="match status" value="1"/>
</dbReference>
<evidence type="ECO:0000256" key="6">
    <source>
        <dbReference type="ARBA" id="ARBA00033409"/>
    </source>
</evidence>
<keyword evidence="4 7" id="KW-0233">DNA recombination</keyword>
<comment type="function">
    <text evidence="7">Involved in DNA repair and RecF pathway recombination.</text>
</comment>
<dbReference type="EMBL" id="SLUI01000014">
    <property type="protein sequence ID" value="TCL35000.1"/>
    <property type="molecule type" value="Genomic_DNA"/>
</dbReference>
<keyword evidence="10" id="KW-1185">Reference proteome</keyword>
<dbReference type="PANTHER" id="PTHR33991">
    <property type="entry name" value="DNA REPAIR PROTEIN RECO"/>
    <property type="match status" value="1"/>
</dbReference>
<dbReference type="InterPro" id="IPR042242">
    <property type="entry name" value="RecO_C"/>
</dbReference>
<dbReference type="InterPro" id="IPR037278">
    <property type="entry name" value="ARFGAP/RecO"/>
</dbReference>
<dbReference type="OrthoDB" id="9797083at2"/>
<evidence type="ECO:0000313" key="9">
    <source>
        <dbReference type="EMBL" id="TCL35000.1"/>
    </source>
</evidence>
<dbReference type="Proteomes" id="UP000295063">
    <property type="component" value="Unassembled WGS sequence"/>
</dbReference>
<dbReference type="InterPro" id="IPR022572">
    <property type="entry name" value="DNA_rep/recomb_RecO_N"/>
</dbReference>
<gene>
    <name evidence="7" type="primary">recO</name>
    <name evidence="9" type="ORF">EV210_11412</name>
</gene>
<dbReference type="Pfam" id="PF11967">
    <property type="entry name" value="RecO_N"/>
    <property type="match status" value="1"/>
</dbReference>
<dbReference type="Gene3D" id="2.40.50.140">
    <property type="entry name" value="Nucleic acid-binding proteins"/>
    <property type="match status" value="1"/>
</dbReference>
<dbReference type="Pfam" id="PF02565">
    <property type="entry name" value="RecO_C"/>
    <property type="match status" value="1"/>
</dbReference>
<dbReference type="GO" id="GO:0043590">
    <property type="term" value="C:bacterial nucleoid"/>
    <property type="evidence" value="ECO:0007669"/>
    <property type="project" value="TreeGrafter"/>
</dbReference>
<evidence type="ECO:0000256" key="5">
    <source>
        <dbReference type="ARBA" id="ARBA00023204"/>
    </source>
</evidence>
<dbReference type="GO" id="GO:0006310">
    <property type="term" value="P:DNA recombination"/>
    <property type="evidence" value="ECO:0007669"/>
    <property type="project" value="UniProtKB-UniRule"/>
</dbReference>